<evidence type="ECO:0000256" key="6">
    <source>
        <dbReference type="ARBA" id="ARBA00047388"/>
    </source>
</evidence>
<dbReference type="PANTHER" id="PTHR13871">
    <property type="entry name" value="THIOREDOXIN"/>
    <property type="match status" value="1"/>
</dbReference>
<keyword evidence="2" id="KW-0677">Repeat</keyword>
<dbReference type="AlphaFoldDB" id="A0A2P6MT67"/>
<keyword evidence="10" id="KW-1185">Reference proteome</keyword>
<dbReference type="EC" id="1.8.1.8" evidence="1"/>
<name>A0A2P6MT67_9EUKA</name>
<evidence type="ECO:0000256" key="1">
    <source>
        <dbReference type="ARBA" id="ARBA00012612"/>
    </source>
</evidence>
<evidence type="ECO:0000259" key="8">
    <source>
        <dbReference type="PROSITE" id="PS51352"/>
    </source>
</evidence>
<evidence type="ECO:0000256" key="4">
    <source>
        <dbReference type="ARBA" id="ARBA00023027"/>
    </source>
</evidence>
<dbReference type="PANTHER" id="PTHR13871:SF96">
    <property type="entry name" value="THIOREDOXIN DOMAIN-CONTAINING PROTEIN"/>
    <property type="match status" value="1"/>
</dbReference>
<dbReference type="InterPro" id="IPR012336">
    <property type="entry name" value="Thioredoxin-like_fold"/>
</dbReference>
<organism evidence="9 10">
    <name type="scientific">Planoprotostelium fungivorum</name>
    <dbReference type="NCBI Taxonomy" id="1890364"/>
    <lineage>
        <taxon>Eukaryota</taxon>
        <taxon>Amoebozoa</taxon>
        <taxon>Evosea</taxon>
        <taxon>Variosea</taxon>
        <taxon>Cavosteliida</taxon>
        <taxon>Cavosteliaceae</taxon>
        <taxon>Planoprotostelium</taxon>
    </lineage>
</organism>
<dbReference type="Pfam" id="PF13905">
    <property type="entry name" value="Thioredoxin_8"/>
    <property type="match status" value="1"/>
</dbReference>
<dbReference type="SUPFAM" id="SSF52833">
    <property type="entry name" value="Thioredoxin-like"/>
    <property type="match status" value="1"/>
</dbReference>
<dbReference type="InterPro" id="IPR013766">
    <property type="entry name" value="Thioredoxin_domain"/>
</dbReference>
<evidence type="ECO:0000256" key="2">
    <source>
        <dbReference type="ARBA" id="ARBA00022737"/>
    </source>
</evidence>
<comment type="catalytic activity">
    <reaction evidence="6">
        <text>[protein]-dithiol + NAD(+) = [protein]-disulfide + NADH + H(+)</text>
        <dbReference type="Rhea" id="RHEA:18749"/>
        <dbReference type="Rhea" id="RHEA-COMP:10593"/>
        <dbReference type="Rhea" id="RHEA-COMP:10594"/>
        <dbReference type="ChEBI" id="CHEBI:15378"/>
        <dbReference type="ChEBI" id="CHEBI:29950"/>
        <dbReference type="ChEBI" id="CHEBI:50058"/>
        <dbReference type="ChEBI" id="CHEBI:57540"/>
        <dbReference type="ChEBI" id="CHEBI:57945"/>
        <dbReference type="EC" id="1.8.1.8"/>
    </reaction>
</comment>
<evidence type="ECO:0000256" key="7">
    <source>
        <dbReference type="ARBA" id="ARBA00047804"/>
    </source>
</evidence>
<dbReference type="InterPro" id="IPR052259">
    <property type="entry name" value="Nucleoredoxin-like"/>
</dbReference>
<evidence type="ECO:0000256" key="3">
    <source>
        <dbReference type="ARBA" id="ARBA00023002"/>
    </source>
</evidence>
<evidence type="ECO:0000313" key="9">
    <source>
        <dbReference type="EMBL" id="PRP74886.1"/>
    </source>
</evidence>
<reference evidence="9 10" key="1">
    <citation type="journal article" date="2018" name="Genome Biol. Evol.">
        <title>Multiple Roots of Fruiting Body Formation in Amoebozoa.</title>
        <authorList>
            <person name="Hillmann F."/>
            <person name="Forbes G."/>
            <person name="Novohradska S."/>
            <person name="Ferling I."/>
            <person name="Riege K."/>
            <person name="Groth M."/>
            <person name="Westermann M."/>
            <person name="Marz M."/>
            <person name="Spaller T."/>
            <person name="Winckler T."/>
            <person name="Schaap P."/>
            <person name="Glockner G."/>
        </authorList>
    </citation>
    <scope>NUCLEOTIDE SEQUENCE [LARGE SCALE GENOMIC DNA]</scope>
    <source>
        <strain evidence="9 10">Jena</strain>
    </source>
</reference>
<feature type="domain" description="Thioredoxin" evidence="8">
    <location>
        <begin position="1"/>
        <end position="136"/>
    </location>
</feature>
<dbReference type="EMBL" id="MDYQ01000435">
    <property type="protein sequence ID" value="PRP74886.1"/>
    <property type="molecule type" value="Genomic_DNA"/>
</dbReference>
<dbReference type="PROSITE" id="PS51352">
    <property type="entry name" value="THIOREDOXIN_2"/>
    <property type="match status" value="1"/>
</dbReference>
<comment type="caution">
    <text evidence="9">The sequence shown here is derived from an EMBL/GenBank/DDBJ whole genome shotgun (WGS) entry which is preliminary data.</text>
</comment>
<comment type="catalytic activity">
    <reaction evidence="7">
        <text>[protein]-dithiol + NADP(+) = [protein]-disulfide + NADPH + H(+)</text>
        <dbReference type="Rhea" id="RHEA:18753"/>
        <dbReference type="Rhea" id="RHEA-COMP:10593"/>
        <dbReference type="Rhea" id="RHEA-COMP:10594"/>
        <dbReference type="ChEBI" id="CHEBI:15378"/>
        <dbReference type="ChEBI" id="CHEBI:29950"/>
        <dbReference type="ChEBI" id="CHEBI:50058"/>
        <dbReference type="ChEBI" id="CHEBI:57783"/>
        <dbReference type="ChEBI" id="CHEBI:58349"/>
        <dbReference type="EC" id="1.8.1.8"/>
    </reaction>
</comment>
<dbReference type="OrthoDB" id="30896at2759"/>
<keyword evidence="3" id="KW-0560">Oxidoreductase</keyword>
<comment type="similarity">
    <text evidence="5">Belongs to the nucleoredoxin family.</text>
</comment>
<keyword evidence="4" id="KW-0520">NAD</keyword>
<dbReference type="Gene3D" id="3.40.30.10">
    <property type="entry name" value="Glutaredoxin"/>
    <property type="match status" value="1"/>
</dbReference>
<dbReference type="InterPro" id="IPR036249">
    <property type="entry name" value="Thioredoxin-like_sf"/>
</dbReference>
<accession>A0A2P6MT67</accession>
<dbReference type="InParanoid" id="A0A2P6MT67"/>
<protein>
    <recommendedName>
        <fullName evidence="1">protein-disulfide reductase</fullName>
        <ecNumber evidence="1">1.8.1.8</ecNumber>
    </recommendedName>
</protein>
<dbReference type="GO" id="GO:0047134">
    <property type="term" value="F:protein-disulfide reductase [NAD(P)H] activity"/>
    <property type="evidence" value="ECO:0007669"/>
    <property type="project" value="UniProtKB-EC"/>
</dbReference>
<sequence>MSETIKVPTLIEISTDDLQGKIIAVYFSAHWCGPCRQFTPLLIATYQKLKEEGKPFEVVFISNDKDQAGFKSYFSKMPWKAVDFADEERRDAIGDKLHLKGLPTLIVLNSEGKVLSKNGQPDVTKLKEKAFDVWSTTEPKEKGDCIVS</sequence>
<gene>
    <name evidence="9" type="ORF">PROFUN_16112</name>
</gene>
<dbReference type="Proteomes" id="UP000241769">
    <property type="component" value="Unassembled WGS sequence"/>
</dbReference>
<evidence type="ECO:0000313" key="10">
    <source>
        <dbReference type="Proteomes" id="UP000241769"/>
    </source>
</evidence>
<proteinExistence type="inferred from homology"/>
<evidence type="ECO:0000256" key="5">
    <source>
        <dbReference type="ARBA" id="ARBA00025782"/>
    </source>
</evidence>